<evidence type="ECO:0000256" key="7">
    <source>
        <dbReference type="ARBA" id="ARBA00023326"/>
    </source>
</evidence>
<keyword evidence="11" id="KW-0858">Xylan degradation</keyword>
<evidence type="ECO:0000256" key="1">
    <source>
        <dbReference type="ARBA" id="ARBA00000966"/>
    </source>
</evidence>
<keyword evidence="4 11" id="KW-0378">Hydrolase</keyword>
<dbReference type="InterPro" id="IPR012341">
    <property type="entry name" value="6hp_glycosidase-like_sf"/>
</dbReference>
<evidence type="ECO:0000256" key="5">
    <source>
        <dbReference type="ARBA" id="ARBA00023001"/>
    </source>
</evidence>
<keyword evidence="7" id="KW-0119">Carbohydrate metabolism</keyword>
<evidence type="ECO:0000313" key="11">
    <source>
        <dbReference type="EMBL" id="GAL84884.1"/>
    </source>
</evidence>
<evidence type="ECO:0000259" key="10">
    <source>
        <dbReference type="Pfam" id="PF19081"/>
    </source>
</evidence>
<dbReference type="InterPro" id="IPR008928">
    <property type="entry name" value="6-hairpin_glycosidase_sf"/>
</dbReference>
<comment type="similarity">
    <text evidence="2">Belongs to the glycosyl hydrolase 8 (cellulase D) family.</text>
</comment>
<organism evidence="11 12">
    <name type="scientific">Sporocytophaga myxococcoides</name>
    <dbReference type="NCBI Taxonomy" id="153721"/>
    <lineage>
        <taxon>Bacteria</taxon>
        <taxon>Pseudomonadati</taxon>
        <taxon>Bacteroidota</taxon>
        <taxon>Cytophagia</taxon>
        <taxon>Cytophagales</taxon>
        <taxon>Cytophagaceae</taxon>
        <taxon>Sporocytophaga</taxon>
    </lineage>
</organism>
<dbReference type="InterPro" id="IPR026444">
    <property type="entry name" value="Secre_tail"/>
</dbReference>
<name>A0A098LEP1_9BACT</name>
<dbReference type="Pfam" id="PF01270">
    <property type="entry name" value="Glyco_hydro_8"/>
    <property type="match status" value="1"/>
</dbReference>
<keyword evidence="7" id="KW-0624">Polysaccharide degradation</keyword>
<dbReference type="SUPFAM" id="SSF48208">
    <property type="entry name" value="Six-hairpin glycosidases"/>
    <property type="match status" value="1"/>
</dbReference>
<sequence length="767" mass="84271">MVLFLCTSRNSHAQDLCKETGEGAYFTGVYRNMFKELLNKNDTEINTKINNAFQQIFYGNSNQQLYYPVGQDMAYILDVANNDVRSEGMSYGMMICVQLDKKAEFDKLWRWTKTYMHHTSGNLDGFFRWSLNTSGSAKDNNPAPDGEAYFVTALFFAANRWGNGTGIFNYAAEAQSVLNKVQSKTGAGGINNLFNTNSKLITFGPNQGSYDYTDPSYNLPAFWELWARWSTTNKNFWSQTPAAARKLLRDASHSSSGLTTDYSNFDGTPKSTSFNSNSHRFMYDAWRSIMNIGMDYHWFKADPLQPAVAERYLTFFKNRGANYQSHYNWDGSGAEGSQSGGLVACNAVASLATSNTALSTPFVQAFWNMAVPSGQWRYYDGMLYMLALLNVSGNFKVYKPACENPCATPAPTVTASVAYELGDIATPLTASGTSLKWYTVQTGGTALASAPVPNTSAPGTVTYYVSQTLSGCEGPRAAITVKVTYTYKIYNTNIAPTIDGVVDELWNDPIVAPITATKTLVGTISNSNDLSGSAKIMWDNTNVYLLAVVTDNVKTNDSPNSYEDDAVEFYFDINNDKATTYGANDVQYTFGWNDGAVVGTLPSGRSSAGIVYSSVSTTDGYIIEASIPWSTLQGTPAKDQLIGIDFMINDDDDGSGRDKKLSWNAGEDNAWQDPSLFGTAILAERIITNIGRNNQLTIDIYPNPADEFIQVQGLQGNFEYSILDYSGRLLQQGRSEGQVDISNLKSGIYGLIVQSEGRSSVVKVVVR</sequence>
<evidence type="ECO:0000256" key="3">
    <source>
        <dbReference type="ARBA" id="ARBA00012601"/>
    </source>
</evidence>
<dbReference type="GO" id="GO:0030245">
    <property type="term" value="P:cellulose catabolic process"/>
    <property type="evidence" value="ECO:0007669"/>
    <property type="project" value="UniProtKB-KW"/>
</dbReference>
<dbReference type="Gene3D" id="2.60.40.1190">
    <property type="match status" value="1"/>
</dbReference>
<dbReference type="Pfam" id="PF06452">
    <property type="entry name" value="CBM9_1"/>
    <property type="match status" value="1"/>
</dbReference>
<dbReference type="AlphaFoldDB" id="A0A098LEP1"/>
<feature type="domain" description="Ig-like" evidence="10">
    <location>
        <begin position="410"/>
        <end position="484"/>
    </location>
</feature>
<comment type="caution">
    <text evidence="11">The sequence shown here is derived from an EMBL/GenBank/DDBJ whole genome shotgun (WGS) entry which is preliminary data.</text>
</comment>
<dbReference type="PRINTS" id="PR00735">
    <property type="entry name" value="GLHYDRLASE8"/>
</dbReference>
<comment type="catalytic activity">
    <reaction evidence="1">
        <text>Endohydrolysis of (1-&gt;4)-beta-D-glucosidic linkages in cellulose, lichenin and cereal beta-D-glucans.</text>
        <dbReference type="EC" id="3.2.1.4"/>
    </reaction>
</comment>
<protein>
    <recommendedName>
        <fullName evidence="3">cellulase</fullName>
        <ecNumber evidence="3">3.2.1.4</ecNumber>
    </recommendedName>
</protein>
<feature type="domain" description="Carbohydrate-binding" evidence="8">
    <location>
        <begin position="498"/>
        <end position="684"/>
    </location>
</feature>
<dbReference type="Proteomes" id="UP000030185">
    <property type="component" value="Unassembled WGS sequence"/>
</dbReference>
<keyword evidence="12" id="KW-1185">Reference proteome</keyword>
<dbReference type="eggNOG" id="COG3405">
    <property type="taxonomic scope" value="Bacteria"/>
</dbReference>
<dbReference type="GO" id="GO:0008810">
    <property type="term" value="F:cellulase activity"/>
    <property type="evidence" value="ECO:0007669"/>
    <property type="project" value="UniProtKB-EC"/>
</dbReference>
<evidence type="ECO:0000313" key="12">
    <source>
        <dbReference type="Proteomes" id="UP000030185"/>
    </source>
</evidence>
<evidence type="ECO:0000259" key="8">
    <source>
        <dbReference type="Pfam" id="PF06452"/>
    </source>
</evidence>
<dbReference type="InterPro" id="IPR002037">
    <property type="entry name" value="Glyco_hydro_8"/>
</dbReference>
<dbReference type="InterPro" id="IPR010502">
    <property type="entry name" value="Carb-bd_dom_fam9"/>
</dbReference>
<dbReference type="GO" id="GO:0030246">
    <property type="term" value="F:carbohydrate binding"/>
    <property type="evidence" value="ECO:0007669"/>
    <property type="project" value="InterPro"/>
</dbReference>
<dbReference type="SUPFAM" id="SSF49344">
    <property type="entry name" value="CBD9-like"/>
    <property type="match status" value="1"/>
</dbReference>
<dbReference type="STRING" id="153721.MYP_2112"/>
<reference evidence="11 12" key="1">
    <citation type="submission" date="2014-09" db="EMBL/GenBank/DDBJ databases">
        <title>Sporocytophaga myxococcoides PG-01 genome sequencing.</title>
        <authorList>
            <person name="Liu L."/>
            <person name="Gao P.J."/>
            <person name="Chen G.J."/>
            <person name="Wang L.S."/>
        </authorList>
    </citation>
    <scope>NUCLEOTIDE SEQUENCE [LARGE SCALE GENOMIC DNA]</scope>
    <source>
        <strain evidence="11 12">PG-01</strain>
    </source>
</reference>
<dbReference type="EMBL" id="BBLT01000003">
    <property type="protein sequence ID" value="GAL84884.1"/>
    <property type="molecule type" value="Genomic_DNA"/>
</dbReference>
<dbReference type="Pfam" id="PF18962">
    <property type="entry name" value="Por_Secre_tail"/>
    <property type="match status" value="1"/>
</dbReference>
<keyword evidence="6 11" id="KW-0326">Glycosidase</keyword>
<dbReference type="EC" id="3.2.1.4" evidence="3"/>
<dbReference type="NCBIfam" id="TIGR04183">
    <property type="entry name" value="Por_Secre_tail"/>
    <property type="match status" value="1"/>
</dbReference>
<evidence type="ECO:0000256" key="4">
    <source>
        <dbReference type="ARBA" id="ARBA00022801"/>
    </source>
</evidence>
<accession>A0A098LEP1</accession>
<keyword evidence="5" id="KW-0136">Cellulose degradation</keyword>
<dbReference type="InterPro" id="IPR044023">
    <property type="entry name" value="Ig_7"/>
</dbReference>
<dbReference type="GO" id="GO:0045493">
    <property type="term" value="P:xylan catabolic process"/>
    <property type="evidence" value="ECO:0007669"/>
    <property type="project" value="UniProtKB-KW"/>
</dbReference>
<gene>
    <name evidence="11" type="ORF">MYP_2112</name>
</gene>
<proteinExistence type="inferred from homology"/>
<evidence type="ECO:0000256" key="6">
    <source>
        <dbReference type="ARBA" id="ARBA00023295"/>
    </source>
</evidence>
<evidence type="ECO:0000259" key="9">
    <source>
        <dbReference type="Pfam" id="PF18962"/>
    </source>
</evidence>
<dbReference type="CDD" id="cd09619">
    <property type="entry name" value="CBM9_like_4"/>
    <property type="match status" value="1"/>
</dbReference>
<dbReference type="Gene3D" id="1.50.10.10">
    <property type="match status" value="1"/>
</dbReference>
<feature type="domain" description="Secretion system C-terminal sorting" evidence="9">
    <location>
        <begin position="700"/>
        <end position="766"/>
    </location>
</feature>
<evidence type="ECO:0000256" key="2">
    <source>
        <dbReference type="ARBA" id="ARBA00009209"/>
    </source>
</evidence>
<dbReference type="Pfam" id="PF19081">
    <property type="entry name" value="Ig_7"/>
    <property type="match status" value="1"/>
</dbReference>